<evidence type="ECO:0000256" key="1">
    <source>
        <dbReference type="ARBA" id="ARBA00001946"/>
    </source>
</evidence>
<dbReference type="Gene3D" id="1.10.246.80">
    <property type="match status" value="1"/>
</dbReference>
<name>A0ABV2J9M3_9FIRM</name>
<comment type="caution">
    <text evidence="13">The sequence shown here is derived from an EMBL/GenBank/DDBJ whole genome shotgun (WGS) entry which is preliminary data.</text>
</comment>
<dbReference type="Gene3D" id="3.30.460.10">
    <property type="entry name" value="Beta Polymerase, domain 2"/>
    <property type="match status" value="1"/>
</dbReference>
<keyword evidence="8 9" id="KW-0694">RNA-binding</keyword>
<evidence type="ECO:0000259" key="12">
    <source>
        <dbReference type="Pfam" id="PF13735"/>
    </source>
</evidence>
<dbReference type="Gene3D" id="1.10.3090.10">
    <property type="entry name" value="cca-adding enzyme, domain 2"/>
    <property type="match status" value="1"/>
</dbReference>
<dbReference type="EC" id="3.1.4.-" evidence="13"/>
<evidence type="ECO:0000259" key="11">
    <source>
        <dbReference type="Pfam" id="PF12627"/>
    </source>
</evidence>
<keyword evidence="2 9" id="KW-0808">Transferase</keyword>
<dbReference type="Pfam" id="PF01743">
    <property type="entry name" value="PolyA_pol"/>
    <property type="match status" value="1"/>
</dbReference>
<feature type="domain" description="tRNA nucleotidyltransferase/poly(A) polymerase RNA and SrmB- binding" evidence="11">
    <location>
        <begin position="168"/>
        <end position="228"/>
    </location>
</feature>
<dbReference type="InterPro" id="IPR032810">
    <property type="entry name" value="CCA-adding_enz_C"/>
</dbReference>
<keyword evidence="3" id="KW-0819">tRNA processing</keyword>
<dbReference type="EC" id="3.1.3.-" evidence="13"/>
<dbReference type="EMBL" id="JBEPMA010000005">
    <property type="protein sequence ID" value="MET3617488.1"/>
    <property type="molecule type" value="Genomic_DNA"/>
</dbReference>
<evidence type="ECO:0000256" key="4">
    <source>
        <dbReference type="ARBA" id="ARBA00022695"/>
    </source>
</evidence>
<dbReference type="InterPro" id="IPR043519">
    <property type="entry name" value="NT_sf"/>
</dbReference>
<evidence type="ECO:0000256" key="8">
    <source>
        <dbReference type="ARBA" id="ARBA00022884"/>
    </source>
</evidence>
<organism evidence="13 14">
    <name type="scientific">Peptoniphilus olsenii</name>
    <dbReference type="NCBI Taxonomy" id="411570"/>
    <lineage>
        <taxon>Bacteria</taxon>
        <taxon>Bacillati</taxon>
        <taxon>Bacillota</taxon>
        <taxon>Tissierellia</taxon>
        <taxon>Tissierellales</taxon>
        <taxon>Peptoniphilaceae</taxon>
        <taxon>Peptoniphilus</taxon>
    </lineage>
</organism>
<comment type="similarity">
    <text evidence="9">Belongs to the tRNA nucleotidyltransferase/poly(A) polymerase family.</text>
</comment>
<dbReference type="Proteomes" id="UP001549162">
    <property type="component" value="Unassembled WGS sequence"/>
</dbReference>
<keyword evidence="14" id="KW-1185">Reference proteome</keyword>
<accession>A0ABV2J9M3</accession>
<dbReference type="InterPro" id="IPR003607">
    <property type="entry name" value="HD/PDEase_dom"/>
</dbReference>
<keyword evidence="13" id="KW-0378">Hydrolase</keyword>
<dbReference type="GO" id="GO:0016787">
    <property type="term" value="F:hydrolase activity"/>
    <property type="evidence" value="ECO:0007669"/>
    <property type="project" value="UniProtKB-KW"/>
</dbReference>
<dbReference type="InterPro" id="IPR050264">
    <property type="entry name" value="Bact_CCA-adding_enz_type3_sf"/>
</dbReference>
<keyword evidence="7" id="KW-0460">Magnesium</keyword>
<keyword evidence="4 13" id="KW-0548">Nucleotidyltransferase</keyword>
<evidence type="ECO:0000256" key="5">
    <source>
        <dbReference type="ARBA" id="ARBA00022723"/>
    </source>
</evidence>
<evidence type="ECO:0000256" key="3">
    <source>
        <dbReference type="ARBA" id="ARBA00022694"/>
    </source>
</evidence>
<dbReference type="RefSeq" id="WP_354367987.1">
    <property type="nucleotide sequence ID" value="NZ_JBEPMA010000005.1"/>
</dbReference>
<evidence type="ECO:0000313" key="14">
    <source>
        <dbReference type="Proteomes" id="UP001549162"/>
    </source>
</evidence>
<dbReference type="GO" id="GO:0004810">
    <property type="term" value="F:CCA tRNA nucleotidyltransferase activity"/>
    <property type="evidence" value="ECO:0007669"/>
    <property type="project" value="UniProtKB-EC"/>
</dbReference>
<gene>
    <name evidence="13" type="ORF">ABID14_001119</name>
</gene>
<dbReference type="InterPro" id="IPR032828">
    <property type="entry name" value="PolyA_RNA-bd"/>
</dbReference>
<evidence type="ECO:0000256" key="6">
    <source>
        <dbReference type="ARBA" id="ARBA00022741"/>
    </source>
</evidence>
<sequence>MPKDVIMILKKLNNAGFEAYIVGGCVRDKLLGQKPNDYDITTSATPQQIKDVFYDYATISIGEKFGTIGVVLNEVLYEITTFRIDGKYLNNRKPESVTFSHNLEDDLARRDFTINAMAMDIDGNIFDPFCGKLDLENKIIRSVGNPSDRILEDGLRIMRAIRFAGRLNFYIDEDLFEAISLHRDILRNISVERIFDEFLKMLTSTNPSTYLLLMEETGVLDIIFPEIKRTVGFAQMSPFHDKTLFDHILCVVDNVPCDISIRLAALFHDVSKVDTLTIGKDGRGHFFGHEVEGAEVAKKVLRKYKVSNKIIKKVEILILDHMKVHSKMSDKALRRQIKRVGKDNILDLYSLLIADCKCTRADRDTSFIENRRDRVLNLLNEKEMKSDKFLNIDGNDIIALGYQEGKQIGDILRQLENIVLDNPKLNNKKYLIDYIKENYKIGD</sequence>
<dbReference type="Pfam" id="PF12627">
    <property type="entry name" value="PolyA_pol_RNAbd"/>
    <property type="match status" value="1"/>
</dbReference>
<keyword evidence="5" id="KW-0479">Metal-binding</keyword>
<dbReference type="EC" id="2.7.7.72" evidence="13"/>
<evidence type="ECO:0000259" key="10">
    <source>
        <dbReference type="Pfam" id="PF01743"/>
    </source>
</evidence>
<protein>
    <submittedName>
        <fullName evidence="13">tRNA nucleotidyltransferase (CCA-adding enzyme)</fullName>
        <ecNumber evidence="13">2.7.7.72</ecNumber>
        <ecNumber evidence="13">3.1.3.-</ecNumber>
        <ecNumber evidence="13">3.1.4.-</ecNumber>
    </submittedName>
</protein>
<dbReference type="PANTHER" id="PTHR46173">
    <property type="entry name" value="CCA TRNA NUCLEOTIDYLTRANSFERASE 1, MITOCHONDRIAL"/>
    <property type="match status" value="1"/>
</dbReference>
<dbReference type="CDD" id="cd05398">
    <property type="entry name" value="NT_ClassII-CCAase"/>
    <property type="match status" value="1"/>
</dbReference>
<evidence type="ECO:0000256" key="9">
    <source>
        <dbReference type="RuleBase" id="RU003953"/>
    </source>
</evidence>
<evidence type="ECO:0000313" key="13">
    <source>
        <dbReference type="EMBL" id="MET3617488.1"/>
    </source>
</evidence>
<proteinExistence type="inferred from homology"/>
<dbReference type="CDD" id="cd00077">
    <property type="entry name" value="HDc"/>
    <property type="match status" value="1"/>
</dbReference>
<feature type="domain" description="Poly A polymerase head" evidence="10">
    <location>
        <begin position="19"/>
        <end position="141"/>
    </location>
</feature>
<keyword evidence="6" id="KW-0547">Nucleotide-binding</keyword>
<comment type="cofactor">
    <cofactor evidence="1">
        <name>Mg(2+)</name>
        <dbReference type="ChEBI" id="CHEBI:18420"/>
    </cofactor>
</comment>
<evidence type="ECO:0000256" key="7">
    <source>
        <dbReference type="ARBA" id="ARBA00022842"/>
    </source>
</evidence>
<reference evidence="13 14" key="1">
    <citation type="submission" date="2024-06" db="EMBL/GenBank/DDBJ databases">
        <title>Genomic Encyclopedia of Type Strains, Phase IV (KMG-IV): sequencing the most valuable type-strain genomes for metagenomic binning, comparative biology and taxonomic classification.</title>
        <authorList>
            <person name="Goeker M."/>
        </authorList>
    </citation>
    <scope>NUCLEOTIDE SEQUENCE [LARGE SCALE GENOMIC DNA]</scope>
    <source>
        <strain evidence="13 14">DSM 21460</strain>
    </source>
</reference>
<dbReference type="PANTHER" id="PTHR46173:SF1">
    <property type="entry name" value="CCA TRNA NUCLEOTIDYLTRANSFERASE 1, MITOCHONDRIAL"/>
    <property type="match status" value="1"/>
</dbReference>
<evidence type="ECO:0000256" key="2">
    <source>
        <dbReference type="ARBA" id="ARBA00022679"/>
    </source>
</evidence>
<dbReference type="SUPFAM" id="SSF81301">
    <property type="entry name" value="Nucleotidyltransferase"/>
    <property type="match status" value="1"/>
</dbReference>
<feature type="domain" description="CCA-adding enzyme C-terminal" evidence="12">
    <location>
        <begin position="295"/>
        <end position="433"/>
    </location>
</feature>
<dbReference type="SUPFAM" id="SSF81891">
    <property type="entry name" value="Poly A polymerase C-terminal region-like"/>
    <property type="match status" value="1"/>
</dbReference>
<dbReference type="Pfam" id="PF13735">
    <property type="entry name" value="tRNA_NucTran2_2"/>
    <property type="match status" value="1"/>
</dbReference>
<dbReference type="InterPro" id="IPR002646">
    <property type="entry name" value="PolA_pol_head_dom"/>
</dbReference>